<dbReference type="EMBL" id="JACLAU010000061">
    <property type="protein sequence ID" value="MBC2653606.1"/>
    <property type="molecule type" value="Genomic_DNA"/>
</dbReference>
<accession>A0A7X1FAW2</accession>
<organism evidence="1 2">
    <name type="scientific">Novosphingobium aerophilum</name>
    <dbReference type="NCBI Taxonomy" id="2839843"/>
    <lineage>
        <taxon>Bacteria</taxon>
        <taxon>Pseudomonadati</taxon>
        <taxon>Pseudomonadota</taxon>
        <taxon>Alphaproteobacteria</taxon>
        <taxon>Sphingomonadales</taxon>
        <taxon>Sphingomonadaceae</taxon>
        <taxon>Novosphingobium</taxon>
    </lineage>
</organism>
<dbReference type="Proteomes" id="UP000520156">
    <property type="component" value="Unassembled WGS sequence"/>
</dbReference>
<evidence type="ECO:0000313" key="2">
    <source>
        <dbReference type="Proteomes" id="UP000520156"/>
    </source>
</evidence>
<dbReference type="AlphaFoldDB" id="A0A7X1FAW2"/>
<dbReference type="RefSeq" id="WP_185684978.1">
    <property type="nucleotide sequence ID" value="NZ_JACLAU010000061.1"/>
</dbReference>
<proteinExistence type="predicted"/>
<comment type="caution">
    <text evidence="1">The sequence shown here is derived from an EMBL/GenBank/DDBJ whole genome shotgun (WGS) entry which is preliminary data.</text>
</comment>
<keyword evidence="2" id="KW-1185">Reference proteome</keyword>
<protein>
    <submittedName>
        <fullName evidence="1">Uncharacterized protein</fullName>
    </submittedName>
</protein>
<evidence type="ECO:0000313" key="1">
    <source>
        <dbReference type="EMBL" id="MBC2653606.1"/>
    </source>
</evidence>
<name>A0A7X1FAW2_9SPHN</name>
<reference evidence="1 2" key="1">
    <citation type="submission" date="2020-08" db="EMBL/GenBank/DDBJ databases">
        <title>The genome sequence of Novosphingobium flavum 4Y4.</title>
        <authorList>
            <person name="Liu Y."/>
        </authorList>
    </citation>
    <scope>NUCLEOTIDE SEQUENCE [LARGE SCALE GENOMIC DNA]</scope>
    <source>
        <strain evidence="1 2">4Y4</strain>
    </source>
</reference>
<sequence length="184" mass="20061">MIDLPTVAEIQRKVAEMAFGRPLVTNVLRGHVVEAIVAAALEPEWEWCAEDYSSWDFQRADGLRLEVKQSAARQSWATSDKPSACSFDIAERKGRWEGAVWIEGAGRAAQIYVLAHHPVADSSADHRDAAQWRFYVIPTDRLPATRRLSLSGAKALAEGVGFSSLADAVSRVTAQLSRAAGSPT</sequence>
<gene>
    <name evidence="1" type="ORF">H7F49_18145</name>
</gene>